<dbReference type="InterPro" id="IPR011009">
    <property type="entry name" value="Kinase-like_dom_sf"/>
</dbReference>
<dbReference type="PANTHER" id="PTHR22603">
    <property type="entry name" value="CHOLINE/ETHANOALAMINE KINASE"/>
    <property type="match status" value="1"/>
</dbReference>
<feature type="region of interest" description="Disordered" evidence="2">
    <location>
        <begin position="1"/>
        <end position="43"/>
    </location>
</feature>
<dbReference type="PANTHER" id="PTHR22603:SF93">
    <property type="entry name" value="RE24176P"/>
    <property type="match status" value="1"/>
</dbReference>
<dbReference type="AlphaFoldDB" id="A0AAI9SYW8"/>
<dbReference type="GO" id="GO:0005737">
    <property type="term" value="C:cytoplasm"/>
    <property type="evidence" value="ECO:0007669"/>
    <property type="project" value="TreeGrafter"/>
</dbReference>
<dbReference type="SUPFAM" id="SSF56112">
    <property type="entry name" value="Protein kinase-like (PK-like)"/>
    <property type="match status" value="1"/>
</dbReference>
<gene>
    <name evidence="4" type="ORF">KGF56_002150</name>
</gene>
<feature type="compositionally biased region" description="Low complexity" evidence="2">
    <location>
        <begin position="19"/>
        <end position="43"/>
    </location>
</feature>
<comment type="similarity">
    <text evidence="1">Belongs to the choline/ethanolamine kinase family.</text>
</comment>
<evidence type="ECO:0000259" key="3">
    <source>
        <dbReference type="Pfam" id="PF04428"/>
    </source>
</evidence>
<reference evidence="4" key="1">
    <citation type="journal article" date="2022" name="DNA Res.">
        <title>Genome analysis of five recently described species of the CUG-Ser clade uncovers Candida theae as a new hybrid lineage with pathogenic potential in the Candida parapsilosis species complex.</title>
        <authorList>
            <person name="Mixao V."/>
            <person name="Del Olmo V."/>
            <person name="Hegedusova E."/>
            <person name="Saus E."/>
            <person name="Pryszcz L."/>
            <person name="Cillingova A."/>
            <person name="Nosek J."/>
            <person name="Gabaldon T."/>
        </authorList>
    </citation>
    <scope>NUCLEOTIDE SEQUENCE</scope>
    <source>
        <strain evidence="4">CBS 10844</strain>
    </source>
</reference>
<dbReference type="GO" id="GO:0004103">
    <property type="term" value="F:choline kinase activity"/>
    <property type="evidence" value="ECO:0007669"/>
    <property type="project" value="TreeGrafter"/>
</dbReference>
<keyword evidence="5" id="KW-1185">Reference proteome</keyword>
<dbReference type="Pfam" id="PF04428">
    <property type="entry name" value="Choline_kin_N"/>
    <property type="match status" value="1"/>
</dbReference>
<accession>A0AAI9SYW8</accession>
<organism evidence="4 5">
    <name type="scientific">Candida oxycetoniae</name>
    <dbReference type="NCBI Taxonomy" id="497107"/>
    <lineage>
        <taxon>Eukaryota</taxon>
        <taxon>Fungi</taxon>
        <taxon>Dikarya</taxon>
        <taxon>Ascomycota</taxon>
        <taxon>Saccharomycotina</taxon>
        <taxon>Pichiomycetes</taxon>
        <taxon>Debaryomycetaceae</taxon>
        <taxon>Candida/Lodderomyces clade</taxon>
        <taxon>Candida</taxon>
    </lineage>
</organism>
<dbReference type="GO" id="GO:0004305">
    <property type="term" value="F:ethanolamine kinase activity"/>
    <property type="evidence" value="ECO:0007669"/>
    <property type="project" value="TreeGrafter"/>
</dbReference>
<dbReference type="EMBL" id="JAHUZD010000069">
    <property type="protein sequence ID" value="KAI3405065.2"/>
    <property type="molecule type" value="Genomic_DNA"/>
</dbReference>
<dbReference type="InterPro" id="IPR007521">
    <property type="entry name" value="Choline_kin_N"/>
</dbReference>
<dbReference type="Gene3D" id="3.90.1200.10">
    <property type="match status" value="1"/>
</dbReference>
<dbReference type="CDD" id="cd05157">
    <property type="entry name" value="ETNK_euk"/>
    <property type="match status" value="1"/>
</dbReference>
<dbReference type="RefSeq" id="XP_049180810.1">
    <property type="nucleotide sequence ID" value="XM_049323348.1"/>
</dbReference>
<name>A0AAI9SYW8_9ASCO</name>
<evidence type="ECO:0000256" key="2">
    <source>
        <dbReference type="SAM" id="MobiDB-lite"/>
    </source>
</evidence>
<protein>
    <recommendedName>
        <fullName evidence="3">Choline kinase N-terminal domain-containing protein</fullName>
    </recommendedName>
</protein>
<evidence type="ECO:0000313" key="5">
    <source>
        <dbReference type="Proteomes" id="UP001202479"/>
    </source>
</evidence>
<sequence>MEITPSYRSSRSRSRSRTRNSTANSRATSATRRPSISSAKRSLSSSSLDRLTVTPTRIDSERSIPSVQVVLDNSLPKDFFKQDIIALAKILKISKWHKRNLLQQHLAITRISGALTNSIYKIEYNDDESDVHLPALLLRVYGKNVDELIDRDSELQILIKLSQKRIGPRLLGIFTNGRFEQFLDGFVTLNKEQIRNEVISQMIGRRMKDLHYKIELNMDDFQSAPTCWRLIEKWLKILEFEYMPQYEAAGINPKDVFFFNFQEFKKLVFKYKHWLFSKYDEAKEEFASNYKFCHNDTQYGNLLLRESFKPEHIIIGDNPNFSASNFNDVAIRSTSNKKDSDLVVIDFEYSGPNFPAFDIVNHFSEWMANYHDPVRSYYIDQDKYPTKLQQLNLIKSYIEYDFQFPSSNLKTSKSPIELSDNPKSQAINLIQHEIEKFYNECVYWRGSVQIYWCLWGLIQNGSLKPTLQVESTGEKGVDSTYNITVDIEKLSVDDSEVATQEAITSCDDDFDYLKYSNQKIAIFMGDAIQFKLIDENEIDQEYRKSIKYLSIDTFDY</sequence>
<proteinExistence type="inferred from homology"/>
<dbReference type="Gene3D" id="3.30.200.20">
    <property type="entry name" value="Phosphorylase Kinase, domain 1"/>
    <property type="match status" value="1"/>
</dbReference>
<evidence type="ECO:0000313" key="4">
    <source>
        <dbReference type="EMBL" id="KAI3405065.2"/>
    </source>
</evidence>
<comment type="caution">
    <text evidence="4">The sequence shown here is derived from an EMBL/GenBank/DDBJ whole genome shotgun (WGS) entry which is preliminary data.</text>
</comment>
<dbReference type="GeneID" id="73379767"/>
<dbReference type="GO" id="GO:0006646">
    <property type="term" value="P:phosphatidylethanolamine biosynthetic process"/>
    <property type="evidence" value="ECO:0007669"/>
    <property type="project" value="TreeGrafter"/>
</dbReference>
<dbReference type="Proteomes" id="UP001202479">
    <property type="component" value="Unassembled WGS sequence"/>
</dbReference>
<dbReference type="Pfam" id="PF01633">
    <property type="entry name" value="Choline_kinase"/>
    <property type="match status" value="1"/>
</dbReference>
<evidence type="ECO:0000256" key="1">
    <source>
        <dbReference type="ARBA" id="ARBA00038211"/>
    </source>
</evidence>
<feature type="domain" description="Choline kinase N-terminal" evidence="3">
    <location>
        <begin position="58"/>
        <end position="100"/>
    </location>
</feature>